<protein>
    <submittedName>
        <fullName evidence="4">Uncharacterized protein</fullName>
    </submittedName>
</protein>
<evidence type="ECO:0000256" key="1">
    <source>
        <dbReference type="SAM" id="Coils"/>
    </source>
</evidence>
<feature type="compositionally biased region" description="Basic residues" evidence="2">
    <location>
        <begin position="462"/>
        <end position="488"/>
    </location>
</feature>
<comment type="caution">
    <text evidence="4">The sequence shown here is derived from an EMBL/GenBank/DDBJ whole genome shotgun (WGS) entry which is preliminary data.</text>
</comment>
<name>A0AAV7ZW40_9EUKA</name>
<accession>A0AAV7ZW40</accession>
<feature type="compositionally biased region" description="Basic and acidic residues" evidence="2">
    <location>
        <begin position="382"/>
        <end position="393"/>
    </location>
</feature>
<feature type="region of interest" description="Disordered" evidence="2">
    <location>
        <begin position="65"/>
        <end position="90"/>
    </location>
</feature>
<keyword evidence="3" id="KW-0812">Transmembrane</keyword>
<sequence length="574" mass="67068">MNPDLTVYTTLGSFQNQNDKRTFKTTIPANEFTKEQSLSIAGLDDLESNEVVVVVLNRNQTDLESNKPLPYHATNNNNNNNNILPNENKRKNPGYPGSDIAFYILLVGFTAMYTLSTLLRDLIPNKDPNIRLFFAALGTISLVTAPLVYLYKTKMNLRKMLRLKKEKADSQIFRYSIIISFGMVVDILLLSAILLSNSNSDPKKDVNLFLFEMVFSFKNIFKIQKAETNPNKKEAKSKSDQTNKIHVIQTSIKSTTRSKTGTTDKLKTSLEDVDLEKLKKIPKISPLIKSTLEFSVFSRGQQVEKRLDFRPFTLIGSEIFSLLSNLSLRCSTRQNELGHQLVELERVCTLLKETNNFKRSIFAIESKKNNSQTATNQQGPINEREKKKEKEKEKIFNQEQIWKSFIKRRKIIQTRTITHEIVKNVVEKSIKKITKKWVLKKKKRKERKLRELQQQQKPQKSQQKKREKHPKQQKQGEHKKKIQKKKTNIAKSKEEKKDLNLKEKRNQKKNSNQSQLETKSKKKSKHRKAYKKKRMKNPDDLINKEEQLRIENEKMKKEIEMLKKMQEQAMEQKK</sequence>
<evidence type="ECO:0000313" key="4">
    <source>
        <dbReference type="EMBL" id="KAJ3445798.1"/>
    </source>
</evidence>
<feature type="transmembrane region" description="Helical" evidence="3">
    <location>
        <begin position="130"/>
        <end position="151"/>
    </location>
</feature>
<keyword evidence="1" id="KW-0175">Coiled coil</keyword>
<reference evidence="4" key="1">
    <citation type="submission" date="2022-08" db="EMBL/GenBank/DDBJ databases">
        <title>Novel sulphate-reducing endosymbionts in the free-living metamonad Anaeramoeba.</title>
        <authorList>
            <person name="Jerlstrom-Hultqvist J."/>
            <person name="Cepicka I."/>
            <person name="Gallot-Lavallee L."/>
            <person name="Salas-Leiva D."/>
            <person name="Curtis B.A."/>
            <person name="Zahonova K."/>
            <person name="Pipaliya S."/>
            <person name="Dacks J."/>
            <person name="Roger A.J."/>
        </authorList>
    </citation>
    <scope>NUCLEOTIDE SEQUENCE</scope>
    <source>
        <strain evidence="4">Busselton2</strain>
    </source>
</reference>
<keyword evidence="3" id="KW-0472">Membrane</keyword>
<dbReference type="AlphaFoldDB" id="A0AAV7ZW40"/>
<organism evidence="4 5">
    <name type="scientific">Anaeramoeba flamelloides</name>
    <dbReference type="NCBI Taxonomy" id="1746091"/>
    <lineage>
        <taxon>Eukaryota</taxon>
        <taxon>Metamonada</taxon>
        <taxon>Anaeramoebidae</taxon>
        <taxon>Anaeramoeba</taxon>
    </lineage>
</organism>
<gene>
    <name evidence="4" type="ORF">M0812_11685</name>
</gene>
<feature type="compositionally biased region" description="Basic and acidic residues" evidence="2">
    <location>
        <begin position="491"/>
        <end position="504"/>
    </location>
</feature>
<keyword evidence="3" id="KW-1133">Transmembrane helix</keyword>
<feature type="transmembrane region" description="Helical" evidence="3">
    <location>
        <begin position="100"/>
        <end position="118"/>
    </location>
</feature>
<dbReference type="Proteomes" id="UP001146793">
    <property type="component" value="Unassembled WGS sequence"/>
</dbReference>
<feature type="coiled-coil region" evidence="1">
    <location>
        <begin position="545"/>
        <end position="572"/>
    </location>
</feature>
<feature type="transmembrane region" description="Helical" evidence="3">
    <location>
        <begin position="172"/>
        <end position="195"/>
    </location>
</feature>
<evidence type="ECO:0000256" key="3">
    <source>
        <dbReference type="SAM" id="Phobius"/>
    </source>
</evidence>
<evidence type="ECO:0000313" key="5">
    <source>
        <dbReference type="Proteomes" id="UP001146793"/>
    </source>
</evidence>
<proteinExistence type="predicted"/>
<feature type="region of interest" description="Disordered" evidence="2">
    <location>
        <begin position="369"/>
        <end position="393"/>
    </location>
</feature>
<feature type="region of interest" description="Disordered" evidence="2">
    <location>
        <begin position="440"/>
        <end position="544"/>
    </location>
</feature>
<feature type="compositionally biased region" description="Polar residues" evidence="2">
    <location>
        <begin position="369"/>
        <end position="380"/>
    </location>
</feature>
<evidence type="ECO:0000256" key="2">
    <source>
        <dbReference type="SAM" id="MobiDB-lite"/>
    </source>
</evidence>
<feature type="compositionally biased region" description="Low complexity" evidence="2">
    <location>
        <begin position="452"/>
        <end position="461"/>
    </location>
</feature>
<feature type="compositionally biased region" description="Basic residues" evidence="2">
    <location>
        <begin position="520"/>
        <end position="535"/>
    </location>
</feature>
<dbReference type="EMBL" id="JANTQA010000023">
    <property type="protein sequence ID" value="KAJ3445798.1"/>
    <property type="molecule type" value="Genomic_DNA"/>
</dbReference>